<accession>A0ABX4ZRU9</accession>
<evidence type="ECO:0000313" key="1">
    <source>
        <dbReference type="EMBL" id="POY42237.1"/>
    </source>
</evidence>
<sequence>MKIDLDDVKQNDQVWHDRYGWGKVIRVQSGTCDVKFNESPTLLTFTEGGYAGNFKVLWWQPPMLFTPRKGVNYQKLLEIVPHLIDWKYGGQNEL</sequence>
<comment type="caution">
    <text evidence="1">The sequence shown here is derived from an EMBL/GenBank/DDBJ whole genome shotgun (WGS) entry which is preliminary data.</text>
</comment>
<protein>
    <submittedName>
        <fullName evidence="1">Uncharacterized protein</fullName>
    </submittedName>
</protein>
<dbReference type="Proteomes" id="UP000237229">
    <property type="component" value="Unassembled WGS sequence"/>
</dbReference>
<evidence type="ECO:0000313" key="2">
    <source>
        <dbReference type="Proteomes" id="UP000237229"/>
    </source>
</evidence>
<keyword evidence="2" id="KW-1185">Reference proteome</keyword>
<dbReference type="EMBL" id="PQVI01000086">
    <property type="protein sequence ID" value="POY42237.1"/>
    <property type="molecule type" value="Genomic_DNA"/>
</dbReference>
<name>A0ABX4ZRU9_9PAST</name>
<gene>
    <name evidence="1" type="ORF">C3Z13_06905</name>
</gene>
<dbReference type="RefSeq" id="WP_103855442.1">
    <property type="nucleotide sequence ID" value="NZ_CBCSDH010000011.1"/>
</dbReference>
<proteinExistence type="predicted"/>
<organism evidence="1 2">
    <name type="scientific">Avibacterium endocarditidis</name>
    <dbReference type="NCBI Taxonomy" id="380674"/>
    <lineage>
        <taxon>Bacteria</taxon>
        <taxon>Pseudomonadati</taxon>
        <taxon>Pseudomonadota</taxon>
        <taxon>Gammaproteobacteria</taxon>
        <taxon>Pasteurellales</taxon>
        <taxon>Pasteurellaceae</taxon>
        <taxon>Avibacterium</taxon>
    </lineage>
</organism>
<reference evidence="1 2" key="1">
    <citation type="submission" date="2018-02" db="EMBL/GenBank/DDBJ databases">
        <title>Classification genera of Pasteurellaceae by whole genome sequence comparison.</title>
        <authorList>
            <person name="Christensen H."/>
        </authorList>
    </citation>
    <scope>NUCLEOTIDE SEQUENCE [LARGE SCALE GENOMIC DNA]</scope>
    <source>
        <strain evidence="1 2">20186H4H1</strain>
    </source>
</reference>